<keyword evidence="4" id="KW-0449">Lipoprotein</keyword>
<feature type="compositionally biased region" description="Basic and acidic residues" evidence="1">
    <location>
        <begin position="473"/>
        <end position="487"/>
    </location>
</feature>
<keyword evidence="2" id="KW-0812">Transmembrane</keyword>
<evidence type="ECO:0000256" key="1">
    <source>
        <dbReference type="SAM" id="MobiDB-lite"/>
    </source>
</evidence>
<feature type="region of interest" description="Disordered" evidence="1">
    <location>
        <begin position="126"/>
        <end position="145"/>
    </location>
</feature>
<organism evidence="4 5">
    <name type="scientific">Caulobacter rhizosphaerae</name>
    <dbReference type="NCBI Taxonomy" id="2010972"/>
    <lineage>
        <taxon>Bacteria</taxon>
        <taxon>Pseudomonadati</taxon>
        <taxon>Pseudomonadota</taxon>
        <taxon>Alphaproteobacteria</taxon>
        <taxon>Caulobacterales</taxon>
        <taxon>Caulobacteraceae</taxon>
        <taxon>Caulobacter</taxon>
    </lineage>
</organism>
<keyword evidence="5" id="KW-1185">Reference proteome</keyword>
<evidence type="ECO:0000256" key="3">
    <source>
        <dbReference type="SAM" id="SignalP"/>
    </source>
</evidence>
<gene>
    <name evidence="4" type="ORF">J2800_004157</name>
</gene>
<sequence length="487" mass="49506">MAPNTVRSAALRSAFLAGCAASVLMIAGCGARAPVEAPPAAPTAFGYDTPQATDPRDAPADGLLGGPPSAADSQVPVAATESPLKTWRRPDGTLVTAMEPIADPEDSPSSVRGPVRPDVRAAARTHARVRHERSAPVAPARHTHVASAPVTPVRAATPVVRAVARPASKPAPVAPPAPRPVAVAPAPAPLKPIAAVQPAKVPAPAPVVAPVTPAAPAGKPQAPLQALQAAVGPETARAATLAVAQSLTAGQEGQVTLSLPANLGDRIKAEAARLGLAQTARKISAHADLQGQGYDIAPSGRQTAVVKPGQPATFAWQVKPTAAAQGPLKAEFGVNLSGAKPAQDLTLGSIARQVAPIQDAVKDKAGRLKGALPDLSRYATVDVPGVGKIPGKSLLGGALVLLALLILVVISRNAAAAQARAQAERRRRVRTQTDYGQDHMVFDTPRSPATPPPHGGPGRPEHNPFETPASDAPGRDGAARKELESVD</sequence>
<feature type="transmembrane region" description="Helical" evidence="2">
    <location>
        <begin position="394"/>
        <end position="415"/>
    </location>
</feature>
<keyword evidence="2" id="KW-0472">Membrane</keyword>
<dbReference type="PROSITE" id="PS51257">
    <property type="entry name" value="PROKAR_LIPOPROTEIN"/>
    <property type="match status" value="1"/>
</dbReference>
<name>A0ABU1N4N6_9CAUL</name>
<evidence type="ECO:0000313" key="4">
    <source>
        <dbReference type="EMBL" id="MDR6533395.1"/>
    </source>
</evidence>
<keyword evidence="2" id="KW-1133">Transmembrane helix</keyword>
<keyword evidence="3" id="KW-0732">Signal</keyword>
<feature type="chain" id="PRO_5045566934" evidence="3">
    <location>
        <begin position="34"/>
        <end position="487"/>
    </location>
</feature>
<evidence type="ECO:0000313" key="5">
    <source>
        <dbReference type="Proteomes" id="UP001262754"/>
    </source>
</evidence>
<dbReference type="EMBL" id="JAVDRL010000012">
    <property type="protein sequence ID" value="MDR6533395.1"/>
    <property type="molecule type" value="Genomic_DNA"/>
</dbReference>
<accession>A0ABU1N4N6</accession>
<comment type="caution">
    <text evidence="4">The sequence shown here is derived from an EMBL/GenBank/DDBJ whole genome shotgun (WGS) entry which is preliminary data.</text>
</comment>
<dbReference type="RefSeq" id="WP_310034276.1">
    <property type="nucleotide sequence ID" value="NZ_JAVDRL010000012.1"/>
</dbReference>
<feature type="signal peptide" evidence="3">
    <location>
        <begin position="1"/>
        <end position="33"/>
    </location>
</feature>
<feature type="region of interest" description="Disordered" evidence="1">
    <location>
        <begin position="423"/>
        <end position="487"/>
    </location>
</feature>
<dbReference type="Proteomes" id="UP001262754">
    <property type="component" value="Unassembled WGS sequence"/>
</dbReference>
<evidence type="ECO:0000256" key="2">
    <source>
        <dbReference type="SAM" id="Phobius"/>
    </source>
</evidence>
<reference evidence="4 5" key="1">
    <citation type="submission" date="2023-07" db="EMBL/GenBank/DDBJ databases">
        <title>Sorghum-associated microbial communities from plants grown in Nebraska, USA.</title>
        <authorList>
            <person name="Schachtman D."/>
        </authorList>
    </citation>
    <scope>NUCLEOTIDE SEQUENCE [LARGE SCALE GENOMIC DNA]</scope>
    <source>
        <strain evidence="4 5">DS2154</strain>
    </source>
</reference>
<feature type="region of interest" description="Disordered" evidence="1">
    <location>
        <begin position="42"/>
        <end position="82"/>
    </location>
</feature>
<proteinExistence type="predicted"/>
<protein>
    <submittedName>
        <fullName evidence="4">Small lipoprotein YifL</fullName>
    </submittedName>
</protein>